<dbReference type="SUPFAM" id="SSF53850">
    <property type="entry name" value="Periplasmic binding protein-like II"/>
    <property type="match status" value="1"/>
</dbReference>
<feature type="chain" id="PRO_5038444127" evidence="2">
    <location>
        <begin position="20"/>
        <end position="458"/>
    </location>
</feature>
<dbReference type="Proteomes" id="UP000263014">
    <property type="component" value="Unassembled WGS sequence"/>
</dbReference>
<dbReference type="PANTHER" id="PTHR43649">
    <property type="entry name" value="ARABINOSE-BINDING PROTEIN-RELATED"/>
    <property type="match status" value="1"/>
</dbReference>
<reference evidence="3 4" key="1">
    <citation type="submission" date="2018-08" db="EMBL/GenBank/DDBJ databases">
        <title>A genome reference for cultivated species of the human gut microbiota.</title>
        <authorList>
            <person name="Zou Y."/>
            <person name="Xue W."/>
            <person name="Luo G."/>
        </authorList>
    </citation>
    <scope>NUCLEOTIDE SEQUENCE [LARGE SCALE GENOMIC DNA]</scope>
    <source>
        <strain evidence="3 4">TM09-12</strain>
    </source>
</reference>
<organism evidence="3 4">
    <name type="scientific">Hungatella hathewayi</name>
    <dbReference type="NCBI Taxonomy" id="154046"/>
    <lineage>
        <taxon>Bacteria</taxon>
        <taxon>Bacillati</taxon>
        <taxon>Bacillota</taxon>
        <taxon>Clostridia</taxon>
        <taxon>Lachnospirales</taxon>
        <taxon>Lachnospiraceae</taxon>
        <taxon>Hungatella</taxon>
    </lineage>
</organism>
<dbReference type="InterPro" id="IPR006059">
    <property type="entry name" value="SBP"/>
</dbReference>
<accession>A0A374PGL9</accession>
<dbReference type="AlphaFoldDB" id="A0A374PGL9"/>
<protein>
    <submittedName>
        <fullName evidence="3">Carbohydrate ABC transporter substrate-binding protein</fullName>
    </submittedName>
</protein>
<dbReference type="InterPro" id="IPR050490">
    <property type="entry name" value="Bact_solute-bd_prot1"/>
</dbReference>
<evidence type="ECO:0000256" key="1">
    <source>
        <dbReference type="SAM" id="MobiDB-lite"/>
    </source>
</evidence>
<sequence length="458" mass="49409">MKKKLAVVLAASMAAVSLAACGSGTAESGSTTGADSQTTAGAAAENTTAAASGDASLTVAWWGNQTRNERTQAALDKYSELNPGVTFDGQFSEWSDYWNKLATAAAGHSLPDVIQMDYAYLDQYVSNNLLVDLTPYIEDGTLNVDNCSQDIINSGSVDGKVYSIAIGINAPAMVYNKTITDQAGVEIKDNMTLDEFVAVSKEIYAKTGCKTNMAYGVSQEILQAMIRGYDGHVLFDEGKLGVDSADEFVPFYKVYEDGVKEGWYIEPSVFAELTPGSIEQDPLIYGSSPETMSWVAFCWSNQYAAFTNAAPEDINLDLTTWPSKDPKKSNFLKPSQLFSVSVDSKDPVTGAKIIDYWTNSMDCNEILLAERGVPISSKVAEELAPSLTESDQKVISFINDVVTPNSSQINPPYPNGSAEVSDLINKLGEKVCYGELTAEEAAEQLYTEGNKIMAEKAK</sequence>
<gene>
    <name evidence="3" type="ORF">DXD79_04025</name>
</gene>
<keyword evidence="2" id="KW-0732">Signal</keyword>
<proteinExistence type="predicted"/>
<comment type="caution">
    <text evidence="3">The sequence shown here is derived from an EMBL/GenBank/DDBJ whole genome shotgun (WGS) entry which is preliminary data.</text>
</comment>
<evidence type="ECO:0000256" key="2">
    <source>
        <dbReference type="SAM" id="SignalP"/>
    </source>
</evidence>
<evidence type="ECO:0000313" key="4">
    <source>
        <dbReference type="Proteomes" id="UP000263014"/>
    </source>
</evidence>
<dbReference type="PROSITE" id="PS51257">
    <property type="entry name" value="PROKAR_LIPOPROTEIN"/>
    <property type="match status" value="1"/>
</dbReference>
<evidence type="ECO:0000313" key="3">
    <source>
        <dbReference type="EMBL" id="RGJ08559.1"/>
    </source>
</evidence>
<dbReference type="Pfam" id="PF13416">
    <property type="entry name" value="SBP_bac_8"/>
    <property type="match status" value="1"/>
</dbReference>
<dbReference type="EMBL" id="QSON01000001">
    <property type="protein sequence ID" value="RGJ08559.1"/>
    <property type="molecule type" value="Genomic_DNA"/>
</dbReference>
<dbReference type="Gene3D" id="3.40.190.10">
    <property type="entry name" value="Periplasmic binding protein-like II"/>
    <property type="match status" value="2"/>
</dbReference>
<feature type="region of interest" description="Disordered" evidence="1">
    <location>
        <begin position="27"/>
        <end position="47"/>
    </location>
</feature>
<dbReference type="PANTHER" id="PTHR43649:SF11">
    <property type="entry name" value="ABC TRANSPORTER SUBSTRATE-BINDING PROTEIN YESO-RELATED"/>
    <property type="match status" value="1"/>
</dbReference>
<dbReference type="RefSeq" id="WP_117632772.1">
    <property type="nucleotide sequence ID" value="NZ_QSON01000001.1"/>
</dbReference>
<feature type="signal peptide" evidence="2">
    <location>
        <begin position="1"/>
        <end position="19"/>
    </location>
</feature>
<name>A0A374PGL9_9FIRM</name>